<organism evidence="1 2">
    <name type="scientific">Undibacterium umbellatum</name>
    <dbReference type="NCBI Taxonomy" id="2762300"/>
    <lineage>
        <taxon>Bacteria</taxon>
        <taxon>Pseudomonadati</taxon>
        <taxon>Pseudomonadota</taxon>
        <taxon>Betaproteobacteria</taxon>
        <taxon>Burkholderiales</taxon>
        <taxon>Oxalobacteraceae</taxon>
        <taxon>Undibacterium</taxon>
    </lineage>
</organism>
<proteinExistence type="predicted"/>
<dbReference type="InterPro" id="IPR016181">
    <property type="entry name" value="Acyl_CoA_acyltransferase"/>
</dbReference>
<sequence>MLLVIMQAWLLGLRTYVRYYLDLLRGSELVITRFSGSLIHTDQALNVIFYGSSNLLADAFLNPGYQQEVLGSFQPLRLRAAIQRYGSADVVLYPHLPWQARPEIVIPDYLEAILPLPAAMEGFMKQLRGNVRRSVQQALKGNVSFEEGHSLDDYREFHEQMLIPYLRTRHGEHAYLDTAENMYAQAGRSHLVFVSENGQRLGGFLLLKPRISGVAYFNKLGLHPAVYADKERMRQLNALLYYKMFSMSMEQGYPAINLGITPPVFGNGILWYKSSWGAQIIPNTSLHRYALSIAGPNRASVLAHMQAVVEMDADKLRVNLAMRDGIEDDLKRHRFNGLAHIALVNENRQIIKHLTD</sequence>
<evidence type="ECO:0000313" key="1">
    <source>
        <dbReference type="EMBL" id="MBC3909226.1"/>
    </source>
</evidence>
<dbReference type="Proteomes" id="UP000646911">
    <property type="component" value="Unassembled WGS sequence"/>
</dbReference>
<name>A0ABR6ZD18_9BURK</name>
<comment type="caution">
    <text evidence="1">The sequence shown here is derived from an EMBL/GenBank/DDBJ whole genome shotgun (WGS) entry which is preliminary data.</text>
</comment>
<dbReference type="Gene3D" id="3.40.630.30">
    <property type="match status" value="1"/>
</dbReference>
<evidence type="ECO:0000313" key="2">
    <source>
        <dbReference type="Proteomes" id="UP000646911"/>
    </source>
</evidence>
<dbReference type="SUPFAM" id="SSF55729">
    <property type="entry name" value="Acyl-CoA N-acyltransferases (Nat)"/>
    <property type="match status" value="1"/>
</dbReference>
<gene>
    <name evidence="1" type="ORF">H8L47_16840</name>
</gene>
<protein>
    <recommendedName>
        <fullName evidence="3">BioF2-like acetyltransferase domain-containing protein</fullName>
    </recommendedName>
</protein>
<dbReference type="EMBL" id="JACOFX010000009">
    <property type="protein sequence ID" value="MBC3909226.1"/>
    <property type="molecule type" value="Genomic_DNA"/>
</dbReference>
<evidence type="ECO:0008006" key="3">
    <source>
        <dbReference type="Google" id="ProtNLM"/>
    </source>
</evidence>
<accession>A0ABR6ZD18</accession>
<reference evidence="1 2" key="1">
    <citation type="submission" date="2020-08" db="EMBL/GenBank/DDBJ databases">
        <title>Novel species isolated from subtropical streams in China.</title>
        <authorList>
            <person name="Lu H."/>
        </authorList>
    </citation>
    <scope>NUCLEOTIDE SEQUENCE [LARGE SCALE GENOMIC DNA]</scope>
    <source>
        <strain evidence="1 2">NL8W</strain>
    </source>
</reference>
<keyword evidence="2" id="KW-1185">Reference proteome</keyword>